<evidence type="ECO:0000256" key="1">
    <source>
        <dbReference type="ARBA" id="ARBA00011069"/>
    </source>
</evidence>
<organism evidence="4 5">
    <name type="scientific">Ridgeia piscesae</name>
    <name type="common">Tubeworm</name>
    <dbReference type="NCBI Taxonomy" id="27915"/>
    <lineage>
        <taxon>Eukaryota</taxon>
        <taxon>Metazoa</taxon>
        <taxon>Spiralia</taxon>
        <taxon>Lophotrochozoa</taxon>
        <taxon>Annelida</taxon>
        <taxon>Polychaeta</taxon>
        <taxon>Sedentaria</taxon>
        <taxon>Canalipalpata</taxon>
        <taxon>Sabellida</taxon>
        <taxon>Siboglinidae</taxon>
        <taxon>Ridgeia</taxon>
    </lineage>
</organism>
<dbReference type="GO" id="GO:0003723">
    <property type="term" value="F:RNA binding"/>
    <property type="evidence" value="ECO:0007669"/>
    <property type="project" value="TreeGrafter"/>
</dbReference>
<feature type="compositionally biased region" description="Basic and acidic residues" evidence="3">
    <location>
        <begin position="92"/>
        <end position="109"/>
    </location>
</feature>
<dbReference type="GO" id="GO:0000398">
    <property type="term" value="P:mRNA splicing, via spliceosome"/>
    <property type="evidence" value="ECO:0007669"/>
    <property type="project" value="TreeGrafter"/>
</dbReference>
<feature type="compositionally biased region" description="Basic and acidic residues" evidence="3">
    <location>
        <begin position="320"/>
        <end position="334"/>
    </location>
</feature>
<dbReference type="AlphaFoldDB" id="A0AAD9IM98"/>
<proteinExistence type="inferred from homology"/>
<dbReference type="Proteomes" id="UP001209878">
    <property type="component" value="Unassembled WGS sequence"/>
</dbReference>
<dbReference type="GO" id="GO:0005684">
    <property type="term" value="C:U2-type spliceosomal complex"/>
    <property type="evidence" value="ECO:0007669"/>
    <property type="project" value="TreeGrafter"/>
</dbReference>
<feature type="region of interest" description="Disordered" evidence="3">
    <location>
        <begin position="399"/>
        <end position="430"/>
    </location>
</feature>
<keyword evidence="5" id="KW-1185">Reference proteome</keyword>
<evidence type="ECO:0000256" key="3">
    <source>
        <dbReference type="SAM" id="MobiDB-lite"/>
    </source>
</evidence>
<evidence type="ECO:0000313" key="4">
    <source>
        <dbReference type="EMBL" id="KAK2138042.1"/>
    </source>
</evidence>
<feature type="compositionally biased region" description="Low complexity" evidence="3">
    <location>
        <begin position="168"/>
        <end position="178"/>
    </location>
</feature>
<dbReference type="PANTHER" id="PTHR31809">
    <property type="entry name" value="BUD13 HOMOLOG"/>
    <property type="match status" value="1"/>
</dbReference>
<dbReference type="InterPro" id="IPR051112">
    <property type="entry name" value="CWC26_splicing_factor"/>
</dbReference>
<feature type="region of interest" description="Disordered" evidence="3">
    <location>
        <begin position="48"/>
        <end position="355"/>
    </location>
</feature>
<feature type="compositionally biased region" description="Basic and acidic residues" evidence="3">
    <location>
        <begin position="179"/>
        <end position="192"/>
    </location>
</feature>
<comment type="similarity">
    <text evidence="1">Belongs to the CWC26 family.</text>
</comment>
<dbReference type="Pfam" id="PF09736">
    <property type="entry name" value="Bud13"/>
    <property type="match status" value="1"/>
</dbReference>
<feature type="non-terminal residue" evidence="4">
    <location>
        <position position="1"/>
    </location>
</feature>
<reference evidence="4" key="1">
    <citation type="journal article" date="2023" name="Mol. Biol. Evol.">
        <title>Third-Generation Sequencing Reveals the Adaptive Role of the Epigenome in Three Deep-Sea Polychaetes.</title>
        <authorList>
            <person name="Perez M."/>
            <person name="Aroh O."/>
            <person name="Sun Y."/>
            <person name="Lan Y."/>
            <person name="Juniper S.K."/>
            <person name="Young C.R."/>
            <person name="Angers B."/>
            <person name="Qian P.Y."/>
        </authorList>
    </citation>
    <scope>NUCLEOTIDE SEQUENCE</scope>
    <source>
        <strain evidence="4">R07B-5</strain>
    </source>
</reference>
<sequence>IKIVDDDVDFKALAASDSEKDIEEYFQENKPTVAEFIDERPQELQQLEKYRQNKKWKLINKNKELASHGKKREQDSESEDPSGSDRLSPKRTVHDSDTSPHRKSIRDSGSDQSSLRRRRNDSDSDGSLPSRSRHDSDSDQSPVRSRKHISKTDQSISRRKRQDSGSDQSPPRNRSQDSSSDRSPPRRIRQDSDSDQSPPRKGRQDSDSDQSPPRKGRQDSDSDQSPPRKGRQDSDSDQSPPRRKRQDSNSDQSPPRKRRQHSGSDQSPPRRKRQDSDQSPPRRRKGSDSEHSSTQKNKRQHIGATEQDSSKKDRRRRRSRWSEERDVSGKELAKKTLSGAKAGLSTAHEMKEESLKLRRLEDKKFSQQEAVTEALREADKPLARYKDDKDRNDMLRNVEREGDPMLAYMQKKKQKGTPGKKALPRYSGREPPANRFSIWPGYRWDGVDRSNGFEKKLFSKMSERKAIDDMAYKWSVEDM</sequence>
<name>A0AAD9IM98_RIDPI</name>
<gene>
    <name evidence="4" type="ORF">NP493_9073g00005</name>
</gene>
<feature type="compositionally biased region" description="Basic and acidic residues" evidence="3">
    <location>
        <begin position="61"/>
        <end position="75"/>
    </location>
</feature>
<accession>A0AAD9IM98</accession>
<comment type="caution">
    <text evidence="4">The sequence shown here is derived from an EMBL/GenBank/DDBJ whole genome shotgun (WGS) entry which is preliminary data.</text>
</comment>
<evidence type="ECO:0000313" key="5">
    <source>
        <dbReference type="Proteomes" id="UP001209878"/>
    </source>
</evidence>
<dbReference type="PANTHER" id="PTHR31809:SF0">
    <property type="entry name" value="BUD13 HOMOLOG"/>
    <property type="match status" value="1"/>
</dbReference>
<dbReference type="InterPro" id="IPR018609">
    <property type="entry name" value="Bud13"/>
</dbReference>
<dbReference type="GO" id="GO:0070274">
    <property type="term" value="C:RES complex"/>
    <property type="evidence" value="ECO:0007669"/>
    <property type="project" value="TreeGrafter"/>
</dbReference>
<protein>
    <recommendedName>
        <fullName evidence="2">BUD13 homolog</fullName>
    </recommendedName>
</protein>
<evidence type="ECO:0000256" key="2">
    <source>
        <dbReference type="ARBA" id="ARBA00014454"/>
    </source>
</evidence>
<dbReference type="EMBL" id="JAODUO010009053">
    <property type="protein sequence ID" value="KAK2138042.1"/>
    <property type="molecule type" value="Genomic_DNA"/>
</dbReference>